<dbReference type="InterPro" id="IPR006656">
    <property type="entry name" value="Mopterin_OxRdtase"/>
</dbReference>
<proteinExistence type="predicted"/>
<dbReference type="Proteomes" id="UP000093080">
    <property type="component" value="Unassembled WGS sequence"/>
</dbReference>
<gene>
    <name evidence="7" type="ORF">DBT_0873</name>
</gene>
<dbReference type="Gene3D" id="3.30.70.20">
    <property type="match status" value="1"/>
</dbReference>
<dbReference type="Gene3D" id="3.40.50.740">
    <property type="match status" value="1"/>
</dbReference>
<dbReference type="InterPro" id="IPR001041">
    <property type="entry name" value="2Fe-2S_ferredoxin-type"/>
</dbReference>
<dbReference type="SUPFAM" id="SSF46548">
    <property type="entry name" value="alpha-helical ferredoxin"/>
    <property type="match status" value="1"/>
</dbReference>
<dbReference type="PROSITE" id="PS51085">
    <property type="entry name" value="2FE2S_FER_2"/>
    <property type="match status" value="1"/>
</dbReference>
<evidence type="ECO:0000256" key="3">
    <source>
        <dbReference type="ARBA" id="ARBA00023014"/>
    </source>
</evidence>
<evidence type="ECO:0000313" key="8">
    <source>
        <dbReference type="Proteomes" id="UP000093080"/>
    </source>
</evidence>
<protein>
    <submittedName>
        <fullName evidence="7">Putative NADPH-dependent glutamate synthase small subunit</fullName>
    </submittedName>
</protein>
<evidence type="ECO:0000256" key="2">
    <source>
        <dbReference type="ARBA" id="ARBA00023004"/>
    </source>
</evidence>
<dbReference type="Gene3D" id="3.10.20.740">
    <property type="match status" value="1"/>
</dbReference>
<dbReference type="Pfam" id="PF13510">
    <property type="entry name" value="Fer2_4"/>
    <property type="match status" value="1"/>
</dbReference>
<dbReference type="SMART" id="SM00926">
    <property type="entry name" value="Molybdop_Fe4S4"/>
    <property type="match status" value="1"/>
</dbReference>
<dbReference type="InterPro" id="IPR036188">
    <property type="entry name" value="FAD/NAD-bd_sf"/>
</dbReference>
<dbReference type="OrthoDB" id="9803192at2"/>
<dbReference type="GO" id="GO:0051536">
    <property type="term" value="F:iron-sulfur cluster binding"/>
    <property type="evidence" value="ECO:0007669"/>
    <property type="project" value="UniProtKB-KW"/>
</dbReference>
<dbReference type="CDD" id="cd00207">
    <property type="entry name" value="fer2"/>
    <property type="match status" value="1"/>
</dbReference>
<dbReference type="Pfam" id="PF12838">
    <property type="entry name" value="Fer4_7"/>
    <property type="match status" value="1"/>
</dbReference>
<dbReference type="SUPFAM" id="SSF54862">
    <property type="entry name" value="4Fe-4S ferredoxins"/>
    <property type="match status" value="1"/>
</dbReference>
<keyword evidence="1" id="KW-0479">Metal-binding</keyword>
<keyword evidence="8" id="KW-1185">Reference proteome</keyword>
<dbReference type="InterPro" id="IPR006963">
    <property type="entry name" value="Mopterin_OxRdtase_4Fe-4S_dom"/>
</dbReference>
<comment type="caution">
    <text evidence="7">The sequence shown here is derived from an EMBL/GenBank/DDBJ whole genome shotgun (WGS) entry which is preliminary data.</text>
</comment>
<dbReference type="Pfam" id="PF04879">
    <property type="entry name" value="Molybdop_Fe4S4"/>
    <property type="match status" value="1"/>
</dbReference>
<dbReference type="PRINTS" id="PR00419">
    <property type="entry name" value="ADXRDTASE"/>
</dbReference>
<dbReference type="EMBL" id="MAGO01000004">
    <property type="protein sequence ID" value="OCC15522.1"/>
    <property type="molecule type" value="Genomic_DNA"/>
</dbReference>
<organism evidence="7 8">
    <name type="scientific">Dissulfuribacter thermophilus</name>
    <dbReference type="NCBI Taxonomy" id="1156395"/>
    <lineage>
        <taxon>Bacteria</taxon>
        <taxon>Pseudomonadati</taxon>
        <taxon>Thermodesulfobacteriota</taxon>
        <taxon>Dissulfuribacteria</taxon>
        <taxon>Dissulfuribacterales</taxon>
        <taxon>Dissulfuribacteraceae</taxon>
        <taxon>Dissulfuribacter</taxon>
    </lineage>
</organism>
<dbReference type="InterPro" id="IPR036010">
    <property type="entry name" value="2Fe-2S_ferredoxin-like_sf"/>
</dbReference>
<dbReference type="Gene3D" id="3.50.50.60">
    <property type="entry name" value="FAD/NAD(P)-binding domain"/>
    <property type="match status" value="2"/>
</dbReference>
<dbReference type="InterPro" id="IPR017896">
    <property type="entry name" value="4Fe4S_Fe-S-bd"/>
</dbReference>
<dbReference type="STRING" id="1156395.DBT_0873"/>
<evidence type="ECO:0000259" key="4">
    <source>
        <dbReference type="PROSITE" id="PS51085"/>
    </source>
</evidence>
<reference evidence="7 8" key="1">
    <citation type="submission" date="2016-06" db="EMBL/GenBank/DDBJ databases">
        <title>Respiratory ammonification of nitrate coupled to the oxidation of elemental sulfur in deep-sea autotrophic thermophilic bacteria.</title>
        <authorList>
            <person name="Slobodkina G.B."/>
            <person name="Mardanov A.V."/>
            <person name="Ravin N.V."/>
            <person name="Frolova A.A."/>
            <person name="Viryasiv M.B."/>
            <person name="Chernyh N.A."/>
            <person name="Bonch-Osmolovskaya E.A."/>
            <person name="Slobodkin A.I."/>
        </authorList>
    </citation>
    <scope>NUCLEOTIDE SEQUENCE [LARGE SCALE GENOMIC DNA]</scope>
    <source>
        <strain evidence="7 8">S69</strain>
    </source>
</reference>
<feature type="domain" description="4Fe-4S ferredoxin-type" evidence="5">
    <location>
        <begin position="649"/>
        <end position="679"/>
    </location>
</feature>
<keyword evidence="3" id="KW-0411">Iron-sulfur</keyword>
<dbReference type="InterPro" id="IPR028261">
    <property type="entry name" value="DPD_II"/>
</dbReference>
<dbReference type="Pfam" id="PF07992">
    <property type="entry name" value="Pyr_redox_2"/>
    <property type="match status" value="1"/>
</dbReference>
<dbReference type="SUPFAM" id="SSF51971">
    <property type="entry name" value="Nucleotide-binding domain"/>
    <property type="match status" value="1"/>
</dbReference>
<dbReference type="InterPro" id="IPR023753">
    <property type="entry name" value="FAD/NAD-binding_dom"/>
</dbReference>
<accession>A0A1B9F6H6</accession>
<feature type="domain" description="4Fe-4S ferredoxin-type" evidence="5">
    <location>
        <begin position="611"/>
        <end position="640"/>
    </location>
</feature>
<feature type="domain" description="2Fe-2S ferredoxin-type" evidence="4">
    <location>
        <begin position="1"/>
        <end position="78"/>
    </location>
</feature>
<dbReference type="SUPFAM" id="SSF53706">
    <property type="entry name" value="Formate dehydrogenase/DMSO reductase, domains 1-3"/>
    <property type="match status" value="1"/>
</dbReference>
<dbReference type="PROSITE" id="PS00198">
    <property type="entry name" value="4FE4S_FER_1"/>
    <property type="match status" value="1"/>
</dbReference>
<dbReference type="GO" id="GO:0046872">
    <property type="term" value="F:metal ion binding"/>
    <property type="evidence" value="ECO:0007669"/>
    <property type="project" value="UniProtKB-KW"/>
</dbReference>
<dbReference type="PROSITE" id="PS51379">
    <property type="entry name" value="4FE4S_FER_2"/>
    <property type="match status" value="2"/>
</dbReference>
<dbReference type="Pfam" id="PF14691">
    <property type="entry name" value="Fer4_20"/>
    <property type="match status" value="1"/>
</dbReference>
<evidence type="ECO:0000259" key="5">
    <source>
        <dbReference type="PROSITE" id="PS51379"/>
    </source>
</evidence>
<name>A0A1B9F6H6_9BACT</name>
<evidence type="ECO:0000313" key="7">
    <source>
        <dbReference type="EMBL" id="OCC15522.1"/>
    </source>
</evidence>
<dbReference type="PROSITE" id="PS51669">
    <property type="entry name" value="4FE4S_MOW_BIS_MGD"/>
    <property type="match status" value="1"/>
</dbReference>
<evidence type="ECO:0000256" key="1">
    <source>
        <dbReference type="ARBA" id="ARBA00022723"/>
    </source>
</evidence>
<dbReference type="PANTHER" id="PTHR42783">
    <property type="entry name" value="GLUTAMATE SYNTHASE [NADPH] SMALL CHAIN"/>
    <property type="match status" value="1"/>
</dbReference>
<dbReference type="AlphaFoldDB" id="A0A1B9F6H6"/>
<keyword evidence="2" id="KW-0408">Iron</keyword>
<dbReference type="InterPro" id="IPR017900">
    <property type="entry name" value="4Fe4S_Fe_S_CS"/>
</dbReference>
<sequence length="822" mass="90379">MVTLTIDNSEIKATKGNTILEAANSAGIKIPHLCNMPGGVEPKRPCLLCMVEVEGKGRVRACKTEVEDGMVIVAHSKDLDAFRKQRLETLAQTHYGDCRAPCNLTCPGGINVQGYVNLVASGEYEAALRLIKEKNPLPLSVGRVCPRFCETRCRRVLLDEPISINHLKRFVADYVQAKGGLKERPGESTGKRAAIIGGGPAGLSCAYFLRKLGHDVTIFEAEKELGGLLRYGIPNYKLPTKVVEQEIQNILDLGVHVKVGRRWGDDFTLSDLKDQGFDSIFIAVGLSKQRSLSIKGGEFAVDGLELLKKINLGRQISLGSKVLVIGGGDVAVDAARSARRLGVRDVTVVYERSRVEMPAQQRDVEEAEKEGVQLFLMATPLSIERMDNGKVKVIMARTVLGEPDERGRRFPVPMPGSRLVWEGDAVISALGQEGDDTISTFGDLEAKLKLSPKKTIKSNPSTMATNIPGIFAGGDCASGPRTVIQAVAAGRRAAEAMHEYMVGEKTGISEPRFNFTKGKRFEDVDMHNYDGFTVSLAQSMPERPPERRIGDFFEIELGLTEEMAKKEASRCLECGCHGLAKCTYRELCVDHKVNAAKSPKRLEYKIDDSHPFIVVDPNKCVGCSRCERSCKYDALYLNFDEDGQSGRLQNIEIRFKDNCVSCGACVDACPTGALSKKGLKVPLWPEQIKPVKSVCTYCGTGCSVDVVANLGAILEIKADYNTPPNYGDLCVKGRFGFTFYNHEDRLKRPLIRDSIDEPFKEVSWDQALDYIAKRFSDIIRNHGSDSIGVLASSRCTNEENFLFQKFARAVLGTNNVDNCARV</sequence>
<dbReference type="SUPFAM" id="SSF54292">
    <property type="entry name" value="2Fe-2S ferredoxin-like"/>
    <property type="match status" value="1"/>
</dbReference>
<dbReference type="PANTHER" id="PTHR42783:SF3">
    <property type="entry name" value="GLUTAMATE SYNTHASE [NADPH] SMALL CHAIN-RELATED"/>
    <property type="match status" value="1"/>
</dbReference>
<feature type="domain" description="4Fe-4S Mo/W bis-MGD-type" evidence="6">
    <location>
        <begin position="688"/>
        <end position="744"/>
    </location>
</feature>
<dbReference type="Pfam" id="PF00384">
    <property type="entry name" value="Molybdopterin"/>
    <property type="match status" value="1"/>
</dbReference>
<dbReference type="PATRIC" id="fig|1156395.6.peg.889"/>
<dbReference type="GO" id="GO:0016491">
    <property type="term" value="F:oxidoreductase activity"/>
    <property type="evidence" value="ECO:0007669"/>
    <property type="project" value="InterPro"/>
</dbReference>
<evidence type="ECO:0000259" key="6">
    <source>
        <dbReference type="PROSITE" id="PS51669"/>
    </source>
</evidence>
<dbReference type="Gene3D" id="2.20.25.90">
    <property type="entry name" value="ADC-like domains"/>
    <property type="match status" value="1"/>
</dbReference>